<gene>
    <name evidence="1" type="ORF">MCHUDSM44219_00043</name>
</gene>
<dbReference type="RefSeq" id="WP_048416206.1">
    <property type="nucleotide sequence ID" value="NZ_JYNX01000002.1"/>
</dbReference>
<sequence length="306" mass="34003">MSERTDRIDRADWTGRAEAHRRRADALLAPHVERRRAGVPHPVFDFLFTYYSCRPRQLRVWHPGYGVVLDGLDDDAAQEYLTRAGYERAGAGVAVSRDYLLTRLGTVTFIADLLAATAARPARFGCFGMHEWAMVYRTDAVRHGAVPLRLGAAGTDAVVESIPLRCSHFDAYRFFTEPAVARNARPLTRQTQIAEEQPGCVHAGMDLYKWAFKLGPLIESSLLLDCFELASEARVLDMRASPYDLRDFGFTPIAVETADGRREYATAQESLSVRAAPLRERLLRACVALRDAGRRSGPGISVFTGG</sequence>
<comment type="caution">
    <text evidence="1">The sequence shown here is derived from an EMBL/GenBank/DDBJ whole genome shotgun (WGS) entry which is preliminary data.</text>
</comment>
<organism evidence="1 2">
    <name type="scientific">Mycolicibacterium chubuense</name>
    <name type="common">Mycobacterium chubuense</name>
    <dbReference type="NCBI Taxonomy" id="1800"/>
    <lineage>
        <taxon>Bacteria</taxon>
        <taxon>Bacillati</taxon>
        <taxon>Actinomycetota</taxon>
        <taxon>Actinomycetes</taxon>
        <taxon>Mycobacteriales</taxon>
        <taxon>Mycobacteriaceae</taxon>
        <taxon>Mycolicibacterium</taxon>
    </lineage>
</organism>
<dbReference type="AlphaFoldDB" id="A0A0J6WNT2"/>
<evidence type="ECO:0000313" key="2">
    <source>
        <dbReference type="Proteomes" id="UP000036176"/>
    </source>
</evidence>
<accession>A0A0J6WNT2</accession>
<reference evidence="1 2" key="1">
    <citation type="journal article" date="2015" name="Genome Biol. Evol.">
        <title>Characterization of Three Mycobacterium spp. with Potential Use in Bioremediation by Genome Sequencing and Comparative Genomics.</title>
        <authorList>
            <person name="Das S."/>
            <person name="Pettersson B.M."/>
            <person name="Behra P.R."/>
            <person name="Ramesh M."/>
            <person name="Dasgupta S."/>
            <person name="Bhattacharya A."/>
            <person name="Kirsebom L.A."/>
        </authorList>
    </citation>
    <scope>NUCLEOTIDE SEQUENCE [LARGE SCALE GENOMIC DNA]</scope>
    <source>
        <strain evidence="1 2">DSM 44219</strain>
    </source>
</reference>
<keyword evidence="2" id="KW-1185">Reference proteome</keyword>
<dbReference type="Proteomes" id="UP000036176">
    <property type="component" value="Unassembled WGS sequence"/>
</dbReference>
<dbReference type="EMBL" id="JYNX01000002">
    <property type="protein sequence ID" value="KMO85035.1"/>
    <property type="molecule type" value="Genomic_DNA"/>
</dbReference>
<evidence type="ECO:0000313" key="1">
    <source>
        <dbReference type="EMBL" id="KMO85035.1"/>
    </source>
</evidence>
<dbReference type="PATRIC" id="fig|1800.3.peg.43"/>
<name>A0A0J6WNT2_MYCCU</name>
<protein>
    <recommendedName>
        <fullName evidence="3">3-methyladenine DNA glycosylase</fullName>
    </recommendedName>
</protein>
<evidence type="ECO:0008006" key="3">
    <source>
        <dbReference type="Google" id="ProtNLM"/>
    </source>
</evidence>
<proteinExistence type="predicted"/>